<proteinExistence type="predicted"/>
<reference evidence="1 2" key="1">
    <citation type="submission" date="2019-09" db="EMBL/GenBank/DDBJ databases">
        <authorList>
            <person name="Depoorter E."/>
        </authorList>
    </citation>
    <scope>NUCLEOTIDE SEQUENCE [LARGE SCALE GENOMIC DNA]</scope>
    <source>
        <strain evidence="1">LMG 24064</strain>
    </source>
</reference>
<dbReference type="AlphaFoldDB" id="A0A6P2LQC2"/>
<organism evidence="1 2">
    <name type="scientific">Burkholderia latens</name>
    <dbReference type="NCBI Taxonomy" id="488446"/>
    <lineage>
        <taxon>Bacteria</taxon>
        <taxon>Pseudomonadati</taxon>
        <taxon>Pseudomonadota</taxon>
        <taxon>Betaproteobacteria</taxon>
        <taxon>Burkholderiales</taxon>
        <taxon>Burkholderiaceae</taxon>
        <taxon>Burkholderia</taxon>
        <taxon>Burkholderia cepacia complex</taxon>
    </lineage>
</organism>
<dbReference type="EMBL" id="CABVPL010000024">
    <property type="protein sequence ID" value="VWB74066.1"/>
    <property type="molecule type" value="Genomic_DNA"/>
</dbReference>
<evidence type="ECO:0000313" key="2">
    <source>
        <dbReference type="Proteomes" id="UP000494222"/>
    </source>
</evidence>
<gene>
    <name evidence="1" type="ORF">BLA24064_03474</name>
</gene>
<sequence>MQTSCPHAAVDVESRHVPARVNNPVDHDATLEPDTTVGMNAIAMDGATTVVVACAFVRAGCDVPECIHRDRRCARAARHASEAACFTARNPSLVTPMRSDTRGNRACVLRTGSMTSAMV</sequence>
<protein>
    <submittedName>
        <fullName evidence="1">Phenylacetic acid degradation protein PaaY</fullName>
    </submittedName>
</protein>
<name>A0A6P2LQC2_9BURK</name>
<accession>A0A6P2LQC2</accession>
<evidence type="ECO:0000313" key="1">
    <source>
        <dbReference type="EMBL" id="VWB74066.1"/>
    </source>
</evidence>
<dbReference type="Proteomes" id="UP000494222">
    <property type="component" value="Unassembled WGS sequence"/>
</dbReference>